<reference evidence="2 3" key="1">
    <citation type="submission" date="2016-07" db="EMBL/GenBank/DDBJ databases">
        <title>Pervasive Adenine N6-methylation of Active Genes in Fungi.</title>
        <authorList>
            <consortium name="DOE Joint Genome Institute"/>
            <person name="Mondo S.J."/>
            <person name="Dannebaum R.O."/>
            <person name="Kuo R.C."/>
            <person name="Labutti K."/>
            <person name="Haridas S."/>
            <person name="Kuo A."/>
            <person name="Salamov A."/>
            <person name="Ahrendt S.R."/>
            <person name="Lipzen A."/>
            <person name="Sullivan W."/>
            <person name="Andreopoulos W.B."/>
            <person name="Clum A."/>
            <person name="Lindquist E."/>
            <person name="Daum C."/>
            <person name="Ramamoorthy G.K."/>
            <person name="Gryganskyi A."/>
            <person name="Culley D."/>
            <person name="Magnuson J.K."/>
            <person name="James T.Y."/>
            <person name="O'Malley M.A."/>
            <person name="Stajich J.E."/>
            <person name="Spatafora J.W."/>
            <person name="Visel A."/>
            <person name="Grigoriev I.V."/>
        </authorList>
    </citation>
    <scope>NUCLEOTIDE SEQUENCE [LARGE SCALE GENOMIC DNA]</scope>
    <source>
        <strain evidence="2 3">NRRL 2496</strain>
    </source>
</reference>
<feature type="chain" id="PRO_5013344248" evidence="1">
    <location>
        <begin position="22"/>
        <end position="96"/>
    </location>
</feature>
<protein>
    <submittedName>
        <fullName evidence="2">Uncharacterized protein</fullName>
    </submittedName>
</protein>
<evidence type="ECO:0000313" key="2">
    <source>
        <dbReference type="EMBL" id="ORY91878.1"/>
    </source>
</evidence>
<keyword evidence="1" id="KW-0732">Signal</keyword>
<accession>A0A1X2H3C7</accession>
<dbReference type="STRING" id="13706.A0A1X2H3C7"/>
<dbReference type="EMBL" id="MCGN01000010">
    <property type="protein sequence ID" value="ORY91878.1"/>
    <property type="molecule type" value="Genomic_DNA"/>
</dbReference>
<comment type="caution">
    <text evidence="2">The sequence shown here is derived from an EMBL/GenBank/DDBJ whole genome shotgun (WGS) entry which is preliminary data.</text>
</comment>
<dbReference type="InParanoid" id="A0A1X2H3C7"/>
<feature type="signal peptide" evidence="1">
    <location>
        <begin position="1"/>
        <end position="21"/>
    </location>
</feature>
<dbReference type="Proteomes" id="UP000242180">
    <property type="component" value="Unassembled WGS sequence"/>
</dbReference>
<gene>
    <name evidence="2" type="ORF">BCR43DRAFT_445429</name>
</gene>
<proteinExistence type="predicted"/>
<dbReference type="OrthoDB" id="2275820at2759"/>
<keyword evidence="3" id="KW-1185">Reference proteome</keyword>
<name>A0A1X2H3C7_SYNRA</name>
<dbReference type="AlphaFoldDB" id="A0A1X2H3C7"/>
<evidence type="ECO:0000313" key="3">
    <source>
        <dbReference type="Proteomes" id="UP000242180"/>
    </source>
</evidence>
<sequence>ACSRLLAGMIVLHTASGMAIAASTIEVSGRRRTIDSYRESFRTKLGVALHLLPPEGARYPYIRPTSISNAIGMKLLKGAMIINALVTLTMWLDKFS</sequence>
<organism evidence="2 3">
    <name type="scientific">Syncephalastrum racemosum</name>
    <name type="common">Filamentous fungus</name>
    <dbReference type="NCBI Taxonomy" id="13706"/>
    <lineage>
        <taxon>Eukaryota</taxon>
        <taxon>Fungi</taxon>
        <taxon>Fungi incertae sedis</taxon>
        <taxon>Mucoromycota</taxon>
        <taxon>Mucoromycotina</taxon>
        <taxon>Mucoromycetes</taxon>
        <taxon>Mucorales</taxon>
        <taxon>Syncephalastraceae</taxon>
        <taxon>Syncephalastrum</taxon>
    </lineage>
</organism>
<evidence type="ECO:0000256" key="1">
    <source>
        <dbReference type="SAM" id="SignalP"/>
    </source>
</evidence>
<feature type="non-terminal residue" evidence="2">
    <location>
        <position position="1"/>
    </location>
</feature>